<dbReference type="InterPro" id="IPR016040">
    <property type="entry name" value="NAD(P)-bd_dom"/>
</dbReference>
<dbReference type="AlphaFoldDB" id="A0A1I2ZZQ3"/>
<reference evidence="2 4" key="1">
    <citation type="submission" date="2016-10" db="EMBL/GenBank/DDBJ databases">
        <authorList>
            <person name="Varghese N."/>
            <person name="Submissions S."/>
        </authorList>
    </citation>
    <scope>NUCLEOTIDE SEQUENCE [LARGE SCALE GENOMIC DNA]</scope>
    <source>
        <strain evidence="2 4">GMCC 1.11211</strain>
    </source>
</reference>
<dbReference type="InterPro" id="IPR051207">
    <property type="entry name" value="ComplexI_NDUFA9_subunit"/>
</dbReference>
<organism evidence="3 5">
    <name type="scientific">Cryobacterium levicorallinum</name>
    <dbReference type="NCBI Taxonomy" id="995038"/>
    <lineage>
        <taxon>Bacteria</taxon>
        <taxon>Bacillati</taxon>
        <taxon>Actinomycetota</taxon>
        <taxon>Actinomycetes</taxon>
        <taxon>Micrococcales</taxon>
        <taxon>Microbacteriaceae</taxon>
        <taxon>Cryobacterium</taxon>
    </lineage>
</organism>
<dbReference type="PANTHER" id="PTHR12126:SF11">
    <property type="entry name" value="NADH DEHYDROGENASE [UBIQUINONE] 1 ALPHA SUBCOMPLEX SUBUNIT 9, MITOCHONDRIAL"/>
    <property type="match status" value="1"/>
</dbReference>
<name>A0A1I2ZZQ3_9MICO</name>
<dbReference type="Proteomes" id="UP000199681">
    <property type="component" value="Unassembled WGS sequence"/>
</dbReference>
<keyword evidence="4" id="KW-1185">Reference proteome</keyword>
<evidence type="ECO:0000313" key="2">
    <source>
        <dbReference type="EMBL" id="SFH42561.1"/>
    </source>
</evidence>
<dbReference type="InterPro" id="IPR036291">
    <property type="entry name" value="NAD(P)-bd_dom_sf"/>
</dbReference>
<feature type="domain" description="NAD(P)-binding" evidence="1">
    <location>
        <begin position="7"/>
        <end position="175"/>
    </location>
</feature>
<dbReference type="SUPFAM" id="SSF51735">
    <property type="entry name" value="NAD(P)-binding Rossmann-fold domains"/>
    <property type="match status" value="1"/>
</dbReference>
<dbReference type="PANTHER" id="PTHR12126">
    <property type="entry name" value="NADH-UBIQUINONE OXIDOREDUCTASE 39 KDA SUBUNIT-RELATED"/>
    <property type="match status" value="1"/>
</dbReference>
<evidence type="ECO:0000313" key="4">
    <source>
        <dbReference type="Proteomes" id="UP000199681"/>
    </source>
</evidence>
<dbReference type="Proteomes" id="UP000297963">
    <property type="component" value="Unassembled WGS sequence"/>
</dbReference>
<dbReference type="Gene3D" id="3.40.50.720">
    <property type="entry name" value="NAD(P)-binding Rossmann-like Domain"/>
    <property type="match status" value="1"/>
</dbReference>
<dbReference type="EMBL" id="FOPW01000005">
    <property type="protein sequence ID" value="SFH42561.1"/>
    <property type="molecule type" value="Genomic_DNA"/>
</dbReference>
<dbReference type="GO" id="GO:0044877">
    <property type="term" value="F:protein-containing complex binding"/>
    <property type="evidence" value="ECO:0007669"/>
    <property type="project" value="TreeGrafter"/>
</dbReference>
<sequence length="251" mass="26188">MKIAVLGATGTAGTRTVNLLAKKGISVVEVSRSAGVDLISGKGLSDALRGVDVVIDASNTFPQDATMGLHEALTTATQNVVKNCVTQRVGHLVFLSIAGVEDPVFDDFPYYAAKRAQEEIVAAGPIQSTIVKSTQWYEFATNPSAVSFLDSEVLVQDWLIQPIAADAVAKVLVDTALNAPGSVVKTITGPERIRLPELTSRVLAQSGDSRPVRSAGPSLNALSEGVLLAPTEATILGPDINTWLASLPSAG</sequence>
<evidence type="ECO:0000313" key="3">
    <source>
        <dbReference type="EMBL" id="TFB82785.1"/>
    </source>
</evidence>
<evidence type="ECO:0000313" key="5">
    <source>
        <dbReference type="Proteomes" id="UP000297963"/>
    </source>
</evidence>
<reference evidence="3 5" key="2">
    <citation type="submission" date="2019-03" db="EMBL/GenBank/DDBJ databases">
        <title>Genomics of glacier-inhabiting Cryobacterium strains.</title>
        <authorList>
            <person name="Liu Q."/>
            <person name="Xin Y.-H."/>
        </authorList>
    </citation>
    <scope>NUCLEOTIDE SEQUENCE [LARGE SCALE GENOMIC DNA]</scope>
    <source>
        <strain evidence="3 5">Hh34</strain>
    </source>
</reference>
<dbReference type="STRING" id="995038.SAMN05216274_10523"/>
<proteinExistence type="predicted"/>
<accession>A0A1I2ZZQ3</accession>
<dbReference type="RefSeq" id="WP_092449014.1">
    <property type="nucleotide sequence ID" value="NZ_BKAC01000004.1"/>
</dbReference>
<evidence type="ECO:0000259" key="1">
    <source>
        <dbReference type="Pfam" id="PF13460"/>
    </source>
</evidence>
<gene>
    <name evidence="3" type="ORF">E3O11_13050</name>
    <name evidence="2" type="ORF">SAMN05216274_10523</name>
</gene>
<dbReference type="Pfam" id="PF13460">
    <property type="entry name" value="NAD_binding_10"/>
    <property type="match status" value="1"/>
</dbReference>
<dbReference type="EMBL" id="SOFE01000023">
    <property type="protein sequence ID" value="TFB82785.1"/>
    <property type="molecule type" value="Genomic_DNA"/>
</dbReference>
<protein>
    <submittedName>
        <fullName evidence="3">Nucleoside-diphosphate sugar epimerase</fullName>
    </submittedName>
    <submittedName>
        <fullName evidence="2">Uncharacterized conserved protein YbjT, contains NAD(P)-binding and DUF2867 domains</fullName>
    </submittedName>
</protein>
<comment type="caution">
    <text evidence="3">The sequence shown here is derived from an EMBL/GenBank/DDBJ whole genome shotgun (WGS) entry which is preliminary data.</text>
</comment>